<keyword evidence="1" id="KW-0677">Repeat</keyword>
<dbReference type="PANTHER" id="PTHR47447">
    <property type="entry name" value="OS03G0856100 PROTEIN"/>
    <property type="match status" value="1"/>
</dbReference>
<feature type="compositionally biased region" description="Low complexity" evidence="2">
    <location>
        <begin position="28"/>
        <end position="38"/>
    </location>
</feature>
<proteinExistence type="predicted"/>
<dbReference type="Gene3D" id="1.25.40.10">
    <property type="entry name" value="Tetratricopeptide repeat domain"/>
    <property type="match status" value="1"/>
</dbReference>
<organism evidence="3 4">
    <name type="scientific">Truncatella angustata</name>
    <dbReference type="NCBI Taxonomy" id="152316"/>
    <lineage>
        <taxon>Eukaryota</taxon>
        <taxon>Fungi</taxon>
        <taxon>Dikarya</taxon>
        <taxon>Ascomycota</taxon>
        <taxon>Pezizomycotina</taxon>
        <taxon>Sordariomycetes</taxon>
        <taxon>Xylariomycetidae</taxon>
        <taxon>Amphisphaeriales</taxon>
        <taxon>Sporocadaceae</taxon>
        <taxon>Truncatella</taxon>
    </lineage>
</organism>
<evidence type="ECO:0000256" key="2">
    <source>
        <dbReference type="SAM" id="MobiDB-lite"/>
    </source>
</evidence>
<dbReference type="EMBL" id="JAGPXC010000002">
    <property type="protein sequence ID" value="KAH6657654.1"/>
    <property type="molecule type" value="Genomic_DNA"/>
</dbReference>
<dbReference type="PANTHER" id="PTHR47447:SF17">
    <property type="entry name" value="OS12G0638900 PROTEIN"/>
    <property type="match status" value="1"/>
</dbReference>
<name>A0A9P8USZ5_9PEZI</name>
<feature type="compositionally biased region" description="Polar residues" evidence="2">
    <location>
        <begin position="119"/>
        <end position="129"/>
    </location>
</feature>
<evidence type="ECO:0000256" key="1">
    <source>
        <dbReference type="ARBA" id="ARBA00022737"/>
    </source>
</evidence>
<dbReference type="GeneID" id="70131017"/>
<sequence>MKILGRIDGSIYGAIRSSRCSHSHSHSHSQSYSHSSVSRAIHIQSQSSAPGQKASGNGKGKLKGKLMGDGRGKRSSNSNSNSKLPTSIAPAPASPWHSTSKRISATNSVSQLPVSNIKISNSPYSTITSPAGRPQRPLRSKYFTSSVPAPPKRNWNHTSSADATSMALPPGFTPQVPVFAALPAPQRSREELLSFLDYYDDATTVEDQLEYLKDPYMRKYAPAETLELRVSDRYHELTAPSADDVQKADFEEQQIITKLRTAVFTKLMRAHSTDNDYIYDLYRSLPQPRITYLPARLRHGLLAALSITERRNPKSMLRYFAVVADVKNAGFTLTRTEWNTAMSFASRYVGHSTDTEAEAALHLWREMEHDAGVKGNEVTFNILFDVATKAGKLALAEMTYQEMTTRRIPFNRYHHVSLIHFFGLKMDSIGIRAAYKEMVDHGEVIDHVVLNCVMASFLRCGEESAAEHVYRMMKLSDERSKLIPHRDYTFNKMVTKVLLMFGRMGRKDPELRGAFQAAGVVTPDLNTYRILLNYYGVRCGEMLRVAQFLDEMKFFRVPLHGAVFLALFKGFAIHGGPNSQWSVQRLTSVWTAFLDAYDGGADGLYISTWMAMWTLRAFAKCSGSREQILEVYEDLRIRWPADHATDSFMLDFLHKLLLKNGLSVNTMPQLR</sequence>
<evidence type="ECO:0000313" key="3">
    <source>
        <dbReference type="EMBL" id="KAH6657654.1"/>
    </source>
</evidence>
<dbReference type="RefSeq" id="XP_045961888.1">
    <property type="nucleotide sequence ID" value="XM_046102125.1"/>
</dbReference>
<reference evidence="3" key="1">
    <citation type="journal article" date="2021" name="Nat. Commun.">
        <title>Genetic determinants of endophytism in the Arabidopsis root mycobiome.</title>
        <authorList>
            <person name="Mesny F."/>
            <person name="Miyauchi S."/>
            <person name="Thiergart T."/>
            <person name="Pickel B."/>
            <person name="Atanasova L."/>
            <person name="Karlsson M."/>
            <person name="Huettel B."/>
            <person name="Barry K.W."/>
            <person name="Haridas S."/>
            <person name="Chen C."/>
            <person name="Bauer D."/>
            <person name="Andreopoulos W."/>
            <person name="Pangilinan J."/>
            <person name="LaButti K."/>
            <person name="Riley R."/>
            <person name="Lipzen A."/>
            <person name="Clum A."/>
            <person name="Drula E."/>
            <person name="Henrissat B."/>
            <person name="Kohler A."/>
            <person name="Grigoriev I.V."/>
            <person name="Martin F.M."/>
            <person name="Hacquard S."/>
        </authorList>
    </citation>
    <scope>NUCLEOTIDE SEQUENCE</scope>
    <source>
        <strain evidence="3">MPI-SDFR-AT-0073</strain>
    </source>
</reference>
<gene>
    <name evidence="3" type="ORF">BKA67DRAFT_555916</name>
</gene>
<evidence type="ECO:0000313" key="4">
    <source>
        <dbReference type="Proteomes" id="UP000758603"/>
    </source>
</evidence>
<protein>
    <recommendedName>
        <fullName evidence="5">Pentatricopeptide repeat-containing protein</fullName>
    </recommendedName>
</protein>
<accession>A0A9P8USZ5</accession>
<dbReference type="OrthoDB" id="1908178at2759"/>
<dbReference type="InterPro" id="IPR011990">
    <property type="entry name" value="TPR-like_helical_dom_sf"/>
</dbReference>
<feature type="region of interest" description="Disordered" evidence="2">
    <location>
        <begin position="119"/>
        <end position="154"/>
    </location>
</feature>
<dbReference type="Proteomes" id="UP000758603">
    <property type="component" value="Unassembled WGS sequence"/>
</dbReference>
<keyword evidence="4" id="KW-1185">Reference proteome</keyword>
<evidence type="ECO:0008006" key="5">
    <source>
        <dbReference type="Google" id="ProtNLM"/>
    </source>
</evidence>
<feature type="region of interest" description="Disordered" evidence="2">
    <location>
        <begin position="19"/>
        <end position="107"/>
    </location>
</feature>
<dbReference type="AlphaFoldDB" id="A0A9P8USZ5"/>
<feature type="compositionally biased region" description="Polar residues" evidence="2">
    <location>
        <begin position="96"/>
        <end position="107"/>
    </location>
</feature>
<comment type="caution">
    <text evidence="3">The sequence shown here is derived from an EMBL/GenBank/DDBJ whole genome shotgun (WGS) entry which is preliminary data.</text>
</comment>